<accession>A0A3A4QUF0</accession>
<evidence type="ECO:0000313" key="2">
    <source>
        <dbReference type="Proteomes" id="UP000266426"/>
    </source>
</evidence>
<reference evidence="1 2" key="1">
    <citation type="journal article" date="2017" name="ISME J.">
        <title>Energy and carbon metabolisms in a deep terrestrial subsurface fluid microbial community.</title>
        <authorList>
            <person name="Momper L."/>
            <person name="Jungbluth S.P."/>
            <person name="Lee M.D."/>
            <person name="Amend J.P."/>
        </authorList>
    </citation>
    <scope>NUCLEOTIDE SEQUENCE [LARGE SCALE GENOMIC DNA]</scope>
    <source>
        <strain evidence="1">SURF_26</strain>
    </source>
</reference>
<comment type="caution">
    <text evidence="1">The sequence shown here is derived from an EMBL/GenBank/DDBJ whole genome shotgun (WGS) entry which is preliminary data.</text>
</comment>
<evidence type="ECO:0000313" key="1">
    <source>
        <dbReference type="EMBL" id="RJP57580.1"/>
    </source>
</evidence>
<gene>
    <name evidence="1" type="ORF">C4541_09920</name>
</gene>
<dbReference type="EMBL" id="QZJZ01000078">
    <property type="protein sequence ID" value="RJP57580.1"/>
    <property type="molecule type" value="Genomic_DNA"/>
</dbReference>
<dbReference type="Proteomes" id="UP000266426">
    <property type="component" value="Unassembled WGS sequence"/>
</dbReference>
<protein>
    <submittedName>
        <fullName evidence="1">Uncharacterized protein</fullName>
    </submittedName>
</protein>
<name>A0A3A4QUF0_9BACT</name>
<dbReference type="AlphaFoldDB" id="A0A3A4QUF0"/>
<organism evidence="1 2">
    <name type="scientific">Candidatus Auribacter fodinae</name>
    <dbReference type="NCBI Taxonomy" id="2093366"/>
    <lineage>
        <taxon>Bacteria</taxon>
        <taxon>Pseudomonadati</taxon>
        <taxon>Candidatus Auribacterota</taxon>
        <taxon>Candidatus Auribacteria</taxon>
        <taxon>Candidatus Auribacterales</taxon>
        <taxon>Candidatus Auribacteraceae</taxon>
        <taxon>Candidatus Auribacter</taxon>
    </lineage>
</organism>
<proteinExistence type="predicted"/>
<sequence length="284" mass="33600">MNNNFFINKPVHSDFLVHWTGEDIDKEHDQKWYENPKNQSLTNQGAFNAYLERLKYILKYGLWMIESNDGEKIVVNKQSYDKPIFPRTCFTELRLSEARKHAKRFGRLGIGFKRYYLFDRLGAPMIYVQEGTESVLFPPFSKKDFDESNPACSFLKHMCPSDEKPKNYKYFDESEWRIVFSNRLDKKYYKCPDEINDEGFNDYINKAGKKPKYLLPLDKWFSFIIYPSLHVKVAAEQDTDIRNEINRIKPSLPRRQTVNCLQGTAGYEMNSKPIEIDLDACRNF</sequence>